<proteinExistence type="predicted"/>
<sequence>MAEQDPSGSSVLATTRSSGHTVADQRTSQKCLGGRVDRTHHLLLEGVQWPQWRRAGGSVEPVRPQ</sequence>
<evidence type="ECO:0000256" key="1">
    <source>
        <dbReference type="SAM" id="MobiDB-lite"/>
    </source>
</evidence>
<keyword evidence="3" id="KW-1185">Reference proteome</keyword>
<organism evidence="2 3">
    <name type="scientific">Mycobacterium intermedium</name>
    <dbReference type="NCBI Taxonomy" id="28445"/>
    <lineage>
        <taxon>Bacteria</taxon>
        <taxon>Bacillati</taxon>
        <taxon>Actinomycetota</taxon>
        <taxon>Actinomycetes</taxon>
        <taxon>Mycobacteriales</taxon>
        <taxon>Mycobacteriaceae</taxon>
        <taxon>Mycobacterium</taxon>
        <taxon>Mycobacterium simiae complex</taxon>
    </lineage>
</organism>
<accession>A0A1X0F418</accession>
<name>A0A1X0F418_MYCIE</name>
<feature type="region of interest" description="Disordered" evidence="1">
    <location>
        <begin position="1"/>
        <end position="32"/>
    </location>
</feature>
<feature type="compositionally biased region" description="Polar residues" evidence="1">
    <location>
        <begin position="1"/>
        <end position="30"/>
    </location>
</feature>
<gene>
    <name evidence="2" type="ORF">BST27_25305</name>
</gene>
<dbReference type="AlphaFoldDB" id="A0A1X0F418"/>
<reference evidence="2 3" key="1">
    <citation type="submission" date="2017-02" db="EMBL/GenBank/DDBJ databases">
        <title>The new phylogeny of genus Mycobacterium.</title>
        <authorList>
            <person name="Tortoli E."/>
            <person name="Trovato A."/>
            <person name="Cirillo D.M."/>
        </authorList>
    </citation>
    <scope>NUCLEOTIDE SEQUENCE [LARGE SCALE GENOMIC DNA]</scope>
    <source>
        <strain evidence="2 3">DSM 44049</strain>
    </source>
</reference>
<evidence type="ECO:0000313" key="2">
    <source>
        <dbReference type="EMBL" id="ORA96521.1"/>
    </source>
</evidence>
<dbReference type="Proteomes" id="UP000192739">
    <property type="component" value="Unassembled WGS sequence"/>
</dbReference>
<evidence type="ECO:0000313" key="3">
    <source>
        <dbReference type="Proteomes" id="UP000192739"/>
    </source>
</evidence>
<protein>
    <submittedName>
        <fullName evidence="2">Uncharacterized protein</fullName>
    </submittedName>
</protein>
<dbReference type="EMBL" id="MVHT01000095">
    <property type="protein sequence ID" value="ORA96521.1"/>
    <property type="molecule type" value="Genomic_DNA"/>
</dbReference>
<comment type="caution">
    <text evidence="2">The sequence shown here is derived from an EMBL/GenBank/DDBJ whole genome shotgun (WGS) entry which is preliminary data.</text>
</comment>